<dbReference type="EMBL" id="BPTT01000001">
    <property type="protein sequence ID" value="GJG32151.1"/>
    <property type="molecule type" value="Genomic_DNA"/>
</dbReference>
<feature type="domain" description="Outer membrane protein SusF N-terminal" evidence="1">
    <location>
        <begin position="19"/>
        <end position="149"/>
    </location>
</feature>
<dbReference type="CDD" id="cd12967">
    <property type="entry name" value="CBM_SusE-F_like_u1"/>
    <property type="match status" value="1"/>
</dbReference>
<comment type="caution">
    <text evidence="3">The sequence shown here is derived from an EMBL/GenBank/DDBJ whole genome shotgun (WGS) entry which is preliminary data.</text>
</comment>
<dbReference type="Pfam" id="PF17142">
    <property type="entry name" value="SusF_N"/>
    <property type="match status" value="1"/>
</dbReference>
<organism evidence="3 4">
    <name type="scientific">Xylanibacter ruminicola</name>
    <name type="common">Prevotella ruminicola</name>
    <dbReference type="NCBI Taxonomy" id="839"/>
    <lineage>
        <taxon>Bacteria</taxon>
        <taxon>Pseudomonadati</taxon>
        <taxon>Bacteroidota</taxon>
        <taxon>Bacteroidia</taxon>
        <taxon>Bacteroidales</taxon>
        <taxon>Prevotellaceae</taxon>
        <taxon>Xylanibacter</taxon>
    </lineage>
</organism>
<feature type="domain" description="DUF8037" evidence="2">
    <location>
        <begin position="295"/>
        <end position="360"/>
    </location>
</feature>
<evidence type="ECO:0000313" key="3">
    <source>
        <dbReference type="EMBL" id="GJG32151.1"/>
    </source>
</evidence>
<dbReference type="Gene3D" id="2.60.40.3620">
    <property type="match status" value="3"/>
</dbReference>
<reference evidence="3" key="1">
    <citation type="submission" date="2021-08" db="EMBL/GenBank/DDBJ databases">
        <title>Prevotella lacticifex sp. nov., isolated from rumen of cow.</title>
        <authorList>
            <person name="Shinkai T."/>
            <person name="Ikeyama N."/>
            <person name="Kumagai M."/>
            <person name="Ohmori H."/>
            <person name="Sakamoto M."/>
            <person name="Ohkuma M."/>
            <person name="Mitsumori M."/>
        </authorList>
    </citation>
    <scope>NUCLEOTIDE SEQUENCE</scope>
    <source>
        <strain evidence="3">JCM 8259</strain>
    </source>
</reference>
<dbReference type="InterPro" id="IPR033408">
    <property type="entry name" value="SusF_N"/>
</dbReference>
<evidence type="ECO:0000259" key="1">
    <source>
        <dbReference type="Pfam" id="PF17142"/>
    </source>
</evidence>
<dbReference type="PROSITE" id="PS51257">
    <property type="entry name" value="PROKAR_LIPOPROTEIN"/>
    <property type="match status" value="1"/>
</dbReference>
<dbReference type="AlphaFoldDB" id="A0AA37MJZ4"/>
<accession>A0AA37MJZ4</accession>
<evidence type="ECO:0008006" key="5">
    <source>
        <dbReference type="Google" id="ProtNLM"/>
    </source>
</evidence>
<dbReference type="InterPro" id="IPR014756">
    <property type="entry name" value="Ig_E-set"/>
</dbReference>
<dbReference type="SUPFAM" id="SSF81296">
    <property type="entry name" value="E set domains"/>
    <property type="match status" value="1"/>
</dbReference>
<evidence type="ECO:0000313" key="4">
    <source>
        <dbReference type="Proteomes" id="UP000887097"/>
    </source>
</evidence>
<name>A0AA37MJZ4_XYLRU</name>
<dbReference type="InterPro" id="IPR058350">
    <property type="entry name" value="DUF8037"/>
</dbReference>
<sequence>MSMKKILSMMGIALLMASCTEDYKDWAAPIANGPEDAISVGFTASPSSAINFADYTEDTYKLFDATITGVEGATATYGAEITNEDGSKAITLELDENNNVNTAELESAVYALWGRRPVARTIPVNIAALINVNGVSYASQGSTTLTATPNAPEIEEAYYITGTVNGWDNTNTDYELSNGGADPYENSIFTVMIPGEKVTGDIEFKVTPKSGIGGDWSKCLTASDNEGVFATNNKGGNLKVAYVEGAKFYRITFDMMNQAWSSEALKFGDYFYEIGNESGWGTAHALYGANGDGKFLGYYYLDGEFKFKPNADDWNDDLEYVSGDNMSGTLQSSGGPNCPDPGAGFYQINLDAAAMTYSLTKVEVISIIGDFNGWGADVDMTYNKEAGCWEATAEVNANGFKFRMNHDWAISWGGANGDGKLYDNLTQNNGANIVVDAAGTYKFQLYLSCEGKNKVVITKQ</sequence>
<dbReference type="Pfam" id="PF26123">
    <property type="entry name" value="DUF8037"/>
    <property type="match status" value="1"/>
</dbReference>
<gene>
    <name evidence="3" type="ORF">PRMUPPPA20_02600</name>
</gene>
<evidence type="ECO:0000259" key="2">
    <source>
        <dbReference type="Pfam" id="PF26123"/>
    </source>
</evidence>
<protein>
    <recommendedName>
        <fullName evidence="5">DUF5115 domain-containing protein</fullName>
    </recommendedName>
</protein>
<dbReference type="Proteomes" id="UP000887097">
    <property type="component" value="Unassembled WGS sequence"/>
</dbReference>
<proteinExistence type="predicted"/>